<evidence type="ECO:0000256" key="2">
    <source>
        <dbReference type="ARBA" id="ARBA00022801"/>
    </source>
</evidence>
<dbReference type="SUPFAM" id="SSF51338">
    <property type="entry name" value="Composite domain of metallo-dependent hydrolases"/>
    <property type="match status" value="1"/>
</dbReference>
<dbReference type="AlphaFoldDB" id="A0A143PUU4"/>
<reference evidence="5 6" key="1">
    <citation type="journal article" date="2016" name="Genome Announc.">
        <title>First Complete Genome Sequence of a Subdivision 6 Acidobacterium Strain.</title>
        <authorList>
            <person name="Huang S."/>
            <person name="Vieira S."/>
            <person name="Bunk B."/>
            <person name="Riedel T."/>
            <person name="Sproer C."/>
            <person name="Overmann J."/>
        </authorList>
    </citation>
    <scope>NUCLEOTIDE SEQUENCE [LARGE SCALE GENOMIC DNA]</scope>
    <source>
        <strain evidence="6">DSM 100886 HEG_-6_39</strain>
    </source>
</reference>
<dbReference type="Gene3D" id="3.30.1490.130">
    <property type="entry name" value="D-aminoacylase. Domain 3"/>
    <property type="match status" value="1"/>
</dbReference>
<dbReference type="InterPro" id="IPR013108">
    <property type="entry name" value="Amidohydro_3"/>
</dbReference>
<evidence type="ECO:0000256" key="1">
    <source>
        <dbReference type="ARBA" id="ARBA00010716"/>
    </source>
</evidence>
<dbReference type="RefSeq" id="WP_110173967.1">
    <property type="nucleotide sequence ID" value="NZ_CP015136.1"/>
</dbReference>
<sequence length="498" mass="53219" precursor="true">MRLRAFFVRIAFLSLSIAGVVEVGRAQAPTAWTITGARVADGTGADLHKANVRVVGDTIVAIGQEPPQAGDRTVDGTGLVLAPGFIDVHNHSTDGLATDPEAPSQIAQGITTLLVGPDGSSPKSIADYLAARRASPATVNVATMVGHATVRQQVMGDDYRRAATSSEVEQMATLVDRAMREGAMGLSSGLEYIVGSYATTDEVVELAKVAARHGGVYISHIRDEADLTMDAVRETIAIGERAGLPAQITHIKLGTVGVWGKANEVVALVEAARARGVDVTADAYPYLAWQSNLKVLVPNKQYKDPASVKEALDDVGGGKNIQFTRLARFPQYVGKRLSEAAAAEGVSEVEFFIRIADDEVGIIGHTMAEPDLRAFYQQPWVMVASDGGVANNHPRGAGTFPRVLGRLVREQGWLTLPEAIRKMTSLPAARLGLSDRGRIAPGARADLVLFDPSTIIDRSTFEQPRALPEGVRMLWVNGVLVWRDGAATQERPGRVLTR</sequence>
<feature type="chain" id="PRO_5007512014" evidence="3">
    <location>
        <begin position="19"/>
        <end position="498"/>
    </location>
</feature>
<proteinExistence type="inferred from homology"/>
<dbReference type="CDD" id="cd01297">
    <property type="entry name" value="D-aminoacylase"/>
    <property type="match status" value="1"/>
</dbReference>
<dbReference type="PANTHER" id="PTHR11113">
    <property type="entry name" value="N-ACETYLGLUCOSAMINE-6-PHOSPHATE DEACETYLASE"/>
    <property type="match status" value="1"/>
</dbReference>
<dbReference type="SUPFAM" id="SSF51556">
    <property type="entry name" value="Metallo-dependent hydrolases"/>
    <property type="match status" value="1"/>
</dbReference>
<dbReference type="InterPro" id="IPR011059">
    <property type="entry name" value="Metal-dep_hydrolase_composite"/>
</dbReference>
<dbReference type="InterPro" id="IPR032466">
    <property type="entry name" value="Metal_Hydrolase"/>
</dbReference>
<feature type="domain" description="Amidohydrolase 3" evidence="4">
    <location>
        <begin position="72"/>
        <end position="481"/>
    </location>
</feature>
<dbReference type="GO" id="GO:0047420">
    <property type="term" value="F:N-acyl-D-amino-acid deacylase activity"/>
    <property type="evidence" value="ECO:0007669"/>
    <property type="project" value="UniProtKB-EC"/>
</dbReference>
<dbReference type="Gene3D" id="3.20.20.140">
    <property type="entry name" value="Metal-dependent hydrolases"/>
    <property type="match status" value="1"/>
</dbReference>
<feature type="signal peptide" evidence="3">
    <location>
        <begin position="1"/>
        <end position="18"/>
    </location>
</feature>
<dbReference type="OrthoDB" id="9775607at2"/>
<dbReference type="GO" id="GO:0008448">
    <property type="term" value="F:N-acetylglucosamine-6-phosphate deacetylase activity"/>
    <property type="evidence" value="ECO:0007669"/>
    <property type="project" value="TreeGrafter"/>
</dbReference>
<dbReference type="Pfam" id="PF07969">
    <property type="entry name" value="Amidohydro_3"/>
    <property type="match status" value="1"/>
</dbReference>
<evidence type="ECO:0000313" key="6">
    <source>
        <dbReference type="Proteomes" id="UP000076079"/>
    </source>
</evidence>
<dbReference type="STRING" id="1855912.LuPra_05793"/>
<reference evidence="6" key="2">
    <citation type="submission" date="2016-04" db="EMBL/GenBank/DDBJ databases">
        <title>First Complete Genome Sequence of a Subdivision 6 Acidobacterium.</title>
        <authorList>
            <person name="Huang S."/>
            <person name="Vieira S."/>
            <person name="Bunk B."/>
            <person name="Riedel T."/>
            <person name="Sproeer C."/>
            <person name="Overmann J."/>
        </authorList>
    </citation>
    <scope>NUCLEOTIDE SEQUENCE [LARGE SCALE GENOMIC DNA]</scope>
    <source>
        <strain evidence="6">DSM 100886 HEG_-6_39</strain>
    </source>
</reference>
<evidence type="ECO:0000313" key="5">
    <source>
        <dbReference type="EMBL" id="AMY12517.1"/>
    </source>
</evidence>
<dbReference type="KEGG" id="abac:LuPra_05793"/>
<dbReference type="InterPro" id="IPR023100">
    <property type="entry name" value="D-aminoacylase_insert_dom_sf"/>
</dbReference>
<dbReference type="EMBL" id="CP015136">
    <property type="protein sequence ID" value="AMY12517.1"/>
    <property type="molecule type" value="Genomic_DNA"/>
</dbReference>
<gene>
    <name evidence="5" type="primary">dan_3</name>
    <name evidence="5" type="ORF">LuPra_05793</name>
</gene>
<dbReference type="Gene3D" id="2.30.40.10">
    <property type="entry name" value="Urease, subunit C, domain 1"/>
    <property type="match status" value="1"/>
</dbReference>
<organism evidence="5 6">
    <name type="scientific">Luteitalea pratensis</name>
    <dbReference type="NCBI Taxonomy" id="1855912"/>
    <lineage>
        <taxon>Bacteria</taxon>
        <taxon>Pseudomonadati</taxon>
        <taxon>Acidobacteriota</taxon>
        <taxon>Vicinamibacteria</taxon>
        <taxon>Vicinamibacterales</taxon>
        <taxon>Vicinamibacteraceae</taxon>
        <taxon>Luteitalea</taxon>
    </lineage>
</organism>
<dbReference type="GO" id="GO:0006046">
    <property type="term" value="P:N-acetylglucosamine catabolic process"/>
    <property type="evidence" value="ECO:0007669"/>
    <property type="project" value="TreeGrafter"/>
</dbReference>
<accession>A0A143PUU4</accession>
<keyword evidence="6" id="KW-1185">Reference proteome</keyword>
<dbReference type="PANTHER" id="PTHR11113:SF14">
    <property type="entry name" value="N-ACETYLGLUCOSAMINE-6-PHOSPHATE DEACETYLASE"/>
    <property type="match status" value="1"/>
</dbReference>
<dbReference type="Proteomes" id="UP000076079">
    <property type="component" value="Chromosome"/>
</dbReference>
<evidence type="ECO:0000259" key="4">
    <source>
        <dbReference type="Pfam" id="PF07969"/>
    </source>
</evidence>
<comment type="similarity">
    <text evidence="1">Belongs to the metallo-dependent hydrolases superfamily. NagA family.</text>
</comment>
<protein>
    <submittedName>
        <fullName evidence="5">D-aminoacylase</fullName>
        <ecNumber evidence="5">3.5.1.81</ecNumber>
    </submittedName>
</protein>
<dbReference type="EC" id="3.5.1.81" evidence="5"/>
<dbReference type="PATRIC" id="fig|1813736.3.peg.6090"/>
<evidence type="ECO:0000256" key="3">
    <source>
        <dbReference type="SAM" id="SignalP"/>
    </source>
</evidence>
<keyword evidence="3" id="KW-0732">Signal</keyword>
<name>A0A143PUU4_LUTPR</name>
<keyword evidence="2 5" id="KW-0378">Hydrolase</keyword>